<accession>W0DIG3</accession>
<dbReference type="InterPro" id="IPR007627">
    <property type="entry name" value="RNA_pol_sigma70_r2"/>
</dbReference>
<dbReference type="AlphaFoldDB" id="W0DIG3"/>
<evidence type="ECO:0000256" key="1">
    <source>
        <dbReference type="ARBA" id="ARBA00010641"/>
    </source>
</evidence>
<feature type="domain" description="RNA polymerase sigma-70 region 2" evidence="5">
    <location>
        <begin position="2"/>
        <end position="62"/>
    </location>
</feature>
<dbReference type="Pfam" id="PF04542">
    <property type="entry name" value="Sigma70_r2"/>
    <property type="match status" value="1"/>
</dbReference>
<evidence type="ECO:0000256" key="4">
    <source>
        <dbReference type="ARBA" id="ARBA00023163"/>
    </source>
</evidence>
<dbReference type="Gene3D" id="1.10.1740.10">
    <property type="match status" value="1"/>
</dbReference>
<dbReference type="PANTHER" id="PTHR43133">
    <property type="entry name" value="RNA POLYMERASE ECF-TYPE SIGMA FACTO"/>
    <property type="match status" value="1"/>
</dbReference>
<evidence type="ECO:0000256" key="2">
    <source>
        <dbReference type="ARBA" id="ARBA00023015"/>
    </source>
</evidence>
<organism evidence="7 8">
    <name type="scientific">Thioalkalivibrio paradoxus ARh 1</name>
    <dbReference type="NCBI Taxonomy" id="713585"/>
    <lineage>
        <taxon>Bacteria</taxon>
        <taxon>Pseudomonadati</taxon>
        <taxon>Pseudomonadota</taxon>
        <taxon>Gammaproteobacteria</taxon>
        <taxon>Chromatiales</taxon>
        <taxon>Ectothiorhodospiraceae</taxon>
        <taxon>Thioalkalivibrio</taxon>
    </lineage>
</organism>
<dbReference type="GO" id="GO:0003677">
    <property type="term" value="F:DNA binding"/>
    <property type="evidence" value="ECO:0007669"/>
    <property type="project" value="InterPro"/>
</dbReference>
<evidence type="ECO:0000259" key="6">
    <source>
        <dbReference type="Pfam" id="PF08281"/>
    </source>
</evidence>
<dbReference type="HOGENOM" id="CLU_047691_1_1_6"/>
<dbReference type="InterPro" id="IPR014284">
    <property type="entry name" value="RNA_pol_sigma-70_dom"/>
</dbReference>
<protein>
    <submittedName>
        <fullName evidence="7">RNA polymerase subunit sigma-24</fullName>
    </submittedName>
</protein>
<keyword evidence="3" id="KW-0731">Sigma factor</keyword>
<dbReference type="InterPro" id="IPR013249">
    <property type="entry name" value="RNA_pol_sigma70_r4_t2"/>
</dbReference>
<dbReference type="EMBL" id="CP007029">
    <property type="protein sequence ID" value="AHE97057.1"/>
    <property type="molecule type" value="Genomic_DNA"/>
</dbReference>
<name>W0DIG3_9GAMM</name>
<keyword evidence="4" id="KW-0804">Transcription</keyword>
<proteinExistence type="inferred from homology"/>
<keyword evidence="8" id="KW-1185">Reference proteome</keyword>
<dbReference type="KEGG" id="tti:THITH_00800"/>
<feature type="domain" description="RNA polymerase sigma factor 70 region 4 type 2" evidence="6">
    <location>
        <begin position="112"/>
        <end position="163"/>
    </location>
</feature>
<evidence type="ECO:0000256" key="3">
    <source>
        <dbReference type="ARBA" id="ARBA00023082"/>
    </source>
</evidence>
<dbReference type="InterPro" id="IPR013324">
    <property type="entry name" value="RNA_pol_sigma_r3/r4-like"/>
</dbReference>
<dbReference type="CDD" id="cd06171">
    <property type="entry name" value="Sigma70_r4"/>
    <property type="match status" value="1"/>
</dbReference>
<dbReference type="GO" id="GO:0016987">
    <property type="term" value="F:sigma factor activity"/>
    <property type="evidence" value="ECO:0007669"/>
    <property type="project" value="UniProtKB-KW"/>
</dbReference>
<dbReference type="InterPro" id="IPR013325">
    <property type="entry name" value="RNA_pol_sigma_r2"/>
</dbReference>
<dbReference type="SUPFAM" id="SSF88659">
    <property type="entry name" value="Sigma3 and sigma4 domains of RNA polymerase sigma factors"/>
    <property type="match status" value="1"/>
</dbReference>
<gene>
    <name evidence="7" type="ORF">THITH_00800</name>
</gene>
<keyword evidence="2" id="KW-0805">Transcription regulation</keyword>
<dbReference type="Pfam" id="PF08281">
    <property type="entry name" value="Sigma70_r4_2"/>
    <property type="match status" value="1"/>
</dbReference>
<dbReference type="Proteomes" id="UP000005289">
    <property type="component" value="Chromosome"/>
</dbReference>
<reference evidence="7 8" key="1">
    <citation type="submission" date="2013-12" db="EMBL/GenBank/DDBJ databases">
        <authorList>
            <consortium name="DOE Joint Genome Institute"/>
            <person name="Muyzer G."/>
            <person name="Huntemann M."/>
            <person name="Han J."/>
            <person name="Chen A."/>
            <person name="Kyrpides N."/>
            <person name="Mavromatis K."/>
            <person name="Markowitz V."/>
            <person name="Palaniappan K."/>
            <person name="Ivanova N."/>
            <person name="Schaumberg A."/>
            <person name="Pati A."/>
            <person name="Liolios K."/>
            <person name="Nordberg H.P."/>
            <person name="Cantor M.N."/>
            <person name="Hua S.X."/>
            <person name="Woyke T."/>
        </authorList>
    </citation>
    <scope>NUCLEOTIDE SEQUENCE [LARGE SCALE GENOMIC DNA]</scope>
    <source>
        <strain evidence="7 8">ARh 1</strain>
    </source>
</reference>
<dbReference type="Gene3D" id="1.10.10.10">
    <property type="entry name" value="Winged helix-like DNA-binding domain superfamily/Winged helix DNA-binding domain"/>
    <property type="match status" value="1"/>
</dbReference>
<evidence type="ECO:0000313" key="8">
    <source>
        <dbReference type="Proteomes" id="UP000005289"/>
    </source>
</evidence>
<evidence type="ECO:0000259" key="5">
    <source>
        <dbReference type="Pfam" id="PF04542"/>
    </source>
</evidence>
<dbReference type="PANTHER" id="PTHR43133:SF59">
    <property type="entry name" value="ECF RNA POLYMERASE SIGMA FACTOR SIGR"/>
    <property type="match status" value="1"/>
</dbReference>
<sequence>MDRLYGTALRLAGDPDDAEDIVAETVAKAWASFGDLRDAGSLEGWLFRILNNTFISAWRRHRTRSQVEQHTDPEIADPSAVADFSLFEKLHQPFLLWWGTPEERFLNDLLREDLQAALDSLPDAFRIVVVLVEVQGHTYEEVAGLLEIPVGTVRSRLSRGRSLLQHRLWEIAREEGLDPGATGHGKTR</sequence>
<dbReference type="GO" id="GO:0006352">
    <property type="term" value="P:DNA-templated transcription initiation"/>
    <property type="evidence" value="ECO:0007669"/>
    <property type="project" value="InterPro"/>
</dbReference>
<dbReference type="SUPFAM" id="SSF88946">
    <property type="entry name" value="Sigma2 domain of RNA polymerase sigma factors"/>
    <property type="match status" value="1"/>
</dbReference>
<dbReference type="InterPro" id="IPR039425">
    <property type="entry name" value="RNA_pol_sigma-70-like"/>
</dbReference>
<evidence type="ECO:0000313" key="7">
    <source>
        <dbReference type="EMBL" id="AHE97057.1"/>
    </source>
</evidence>
<comment type="similarity">
    <text evidence="1">Belongs to the sigma-70 factor family. ECF subfamily.</text>
</comment>
<dbReference type="InterPro" id="IPR036388">
    <property type="entry name" value="WH-like_DNA-bd_sf"/>
</dbReference>
<dbReference type="STRING" id="713585.THITH_00800"/>
<dbReference type="NCBIfam" id="TIGR02937">
    <property type="entry name" value="sigma70-ECF"/>
    <property type="match status" value="1"/>
</dbReference>